<feature type="region of interest" description="Disordered" evidence="1">
    <location>
        <begin position="282"/>
        <end position="302"/>
    </location>
</feature>
<evidence type="ECO:0000313" key="6">
    <source>
        <dbReference type="Proteomes" id="UP000762676"/>
    </source>
</evidence>
<evidence type="ECO:0000313" key="5">
    <source>
        <dbReference type="EMBL" id="GFR88032.1"/>
    </source>
</evidence>
<dbReference type="PROSITE" id="PS00652">
    <property type="entry name" value="TNFR_NGFR_1"/>
    <property type="match status" value="1"/>
</dbReference>
<feature type="chain" id="PRO_5043405455" description="TNFR-Cys domain-containing protein" evidence="3">
    <location>
        <begin position="27"/>
        <end position="326"/>
    </location>
</feature>
<evidence type="ECO:0000256" key="2">
    <source>
        <dbReference type="SAM" id="Phobius"/>
    </source>
</evidence>
<name>A0AAV4GQB8_9GAST</name>
<dbReference type="AlphaFoldDB" id="A0AAV4GQB8"/>
<feature type="signal peptide" evidence="3">
    <location>
        <begin position="1"/>
        <end position="26"/>
    </location>
</feature>
<feature type="compositionally biased region" description="Low complexity" evidence="1">
    <location>
        <begin position="213"/>
        <end position="222"/>
    </location>
</feature>
<evidence type="ECO:0000256" key="1">
    <source>
        <dbReference type="SAM" id="MobiDB-lite"/>
    </source>
</evidence>
<organism evidence="5 6">
    <name type="scientific">Elysia marginata</name>
    <dbReference type="NCBI Taxonomy" id="1093978"/>
    <lineage>
        <taxon>Eukaryota</taxon>
        <taxon>Metazoa</taxon>
        <taxon>Spiralia</taxon>
        <taxon>Lophotrochozoa</taxon>
        <taxon>Mollusca</taxon>
        <taxon>Gastropoda</taxon>
        <taxon>Heterobranchia</taxon>
        <taxon>Euthyneura</taxon>
        <taxon>Panpulmonata</taxon>
        <taxon>Sacoglossa</taxon>
        <taxon>Placobranchoidea</taxon>
        <taxon>Plakobranchidae</taxon>
        <taxon>Elysia</taxon>
    </lineage>
</organism>
<proteinExistence type="predicted"/>
<keyword evidence="2" id="KW-0472">Membrane</keyword>
<dbReference type="EMBL" id="BMAT01005133">
    <property type="protein sequence ID" value="GFR88032.1"/>
    <property type="molecule type" value="Genomic_DNA"/>
</dbReference>
<feature type="domain" description="TNFR-Cys" evidence="4">
    <location>
        <begin position="30"/>
        <end position="67"/>
    </location>
</feature>
<keyword evidence="2" id="KW-1133">Transmembrane helix</keyword>
<evidence type="ECO:0000259" key="4">
    <source>
        <dbReference type="PROSITE" id="PS00652"/>
    </source>
</evidence>
<sequence>MSLWPGFLRLPPLLLLLLGLVLVVDCERLCPKGFYFVTQLGRCRKCATGCPEEDIITPCSEFANVICQWPASSREFYPAETFGGSEDTARTLMKPRPAGDEESNNEGERELSMEEKDRNLLKTMFALIALLCLLIIVTTVVVVVVCLKLQHALVIKQTEEPDVDDADSGYVVIRTIRDASGLRAACSDHSLYLQDEHSVHPPLLASEDTGLGSSDAPSSFSSPGQPLCFLPRVYTPQRRLLTYDADDVFESDDQAQHHMIPQVPDNSPPRLSAANRAYFSSLQRHKDKSRRKKKKAANASKVHTVSSNVGCFGKRHKEHRRRLDIV</sequence>
<feature type="region of interest" description="Disordered" evidence="1">
    <location>
        <begin position="83"/>
        <end position="112"/>
    </location>
</feature>
<protein>
    <recommendedName>
        <fullName evidence="4">TNFR-Cys domain-containing protein</fullName>
    </recommendedName>
</protein>
<dbReference type="InterPro" id="IPR001368">
    <property type="entry name" value="TNFR/NGFR_Cys_rich_reg"/>
</dbReference>
<comment type="caution">
    <text evidence="5">The sequence shown here is derived from an EMBL/GenBank/DDBJ whole genome shotgun (WGS) entry which is preliminary data.</text>
</comment>
<reference evidence="5 6" key="1">
    <citation type="journal article" date="2021" name="Elife">
        <title>Chloroplast acquisition without the gene transfer in kleptoplastic sea slugs, Plakobranchus ocellatus.</title>
        <authorList>
            <person name="Maeda T."/>
            <person name="Takahashi S."/>
            <person name="Yoshida T."/>
            <person name="Shimamura S."/>
            <person name="Takaki Y."/>
            <person name="Nagai Y."/>
            <person name="Toyoda A."/>
            <person name="Suzuki Y."/>
            <person name="Arimoto A."/>
            <person name="Ishii H."/>
            <person name="Satoh N."/>
            <person name="Nishiyama T."/>
            <person name="Hasebe M."/>
            <person name="Maruyama T."/>
            <person name="Minagawa J."/>
            <person name="Obokata J."/>
            <person name="Shigenobu S."/>
        </authorList>
    </citation>
    <scope>NUCLEOTIDE SEQUENCE [LARGE SCALE GENOMIC DNA]</scope>
</reference>
<feature type="region of interest" description="Disordered" evidence="1">
    <location>
        <begin position="203"/>
        <end position="223"/>
    </location>
</feature>
<feature type="transmembrane region" description="Helical" evidence="2">
    <location>
        <begin position="124"/>
        <end position="147"/>
    </location>
</feature>
<accession>A0AAV4GQB8</accession>
<feature type="compositionally biased region" description="Basic residues" evidence="1">
    <location>
        <begin position="283"/>
        <end position="296"/>
    </location>
</feature>
<keyword evidence="3" id="KW-0732">Signal</keyword>
<gene>
    <name evidence="5" type="ORF">ElyMa_002507400</name>
</gene>
<keyword evidence="6" id="KW-1185">Reference proteome</keyword>
<evidence type="ECO:0000256" key="3">
    <source>
        <dbReference type="SAM" id="SignalP"/>
    </source>
</evidence>
<dbReference type="Proteomes" id="UP000762676">
    <property type="component" value="Unassembled WGS sequence"/>
</dbReference>
<keyword evidence="2" id="KW-0812">Transmembrane</keyword>